<organism evidence="2 3">
    <name type="scientific">Francisella frigiditurris</name>
    <dbReference type="NCBI Taxonomy" id="1542390"/>
    <lineage>
        <taxon>Bacteria</taxon>
        <taxon>Pseudomonadati</taxon>
        <taxon>Pseudomonadota</taxon>
        <taxon>Gammaproteobacteria</taxon>
        <taxon>Thiotrichales</taxon>
        <taxon>Francisellaceae</taxon>
        <taxon>Francisella</taxon>
    </lineage>
</organism>
<dbReference type="PIRSF" id="PIRSF003113">
    <property type="entry name" value="BolA"/>
    <property type="match status" value="1"/>
</dbReference>
<dbReference type="AlphaFoldDB" id="A0A1J0KT74"/>
<proteinExistence type="inferred from homology"/>
<dbReference type="Pfam" id="PF01722">
    <property type="entry name" value="BolA"/>
    <property type="match status" value="1"/>
</dbReference>
<name>A0A1J0KT74_9GAMM</name>
<dbReference type="InterPro" id="IPR002634">
    <property type="entry name" value="BolA"/>
</dbReference>
<dbReference type="RefSeq" id="WP_071663153.1">
    <property type="nucleotide sequence ID" value="NZ_CP009654.1"/>
</dbReference>
<dbReference type="KEGG" id="frc:KX01_124"/>
<keyword evidence="3" id="KW-1185">Reference proteome</keyword>
<sequence>MTKEQLKSIIEDAFTNCKANVESDDNVHFNATIIADEFNEIKNRVKRQQLVYSKINQHILSGEVHAISMKVLGNNEI</sequence>
<dbReference type="Proteomes" id="UP000182521">
    <property type="component" value="Chromosome"/>
</dbReference>
<dbReference type="SUPFAM" id="SSF82657">
    <property type="entry name" value="BolA-like"/>
    <property type="match status" value="1"/>
</dbReference>
<dbReference type="InterPro" id="IPR036065">
    <property type="entry name" value="BolA-like_sf"/>
</dbReference>
<reference evidence="3" key="1">
    <citation type="submission" date="2014-10" db="EMBL/GenBank/DDBJ databases">
        <authorList>
            <person name="Kuske C.R."/>
            <person name="Challacombe J.F."/>
            <person name="Daligault H.E."/>
            <person name="Davenport K.W."/>
            <person name="Johnson S.L."/>
            <person name="Siddaramappa S."/>
            <person name="Petersen J.M."/>
        </authorList>
    </citation>
    <scope>NUCLEOTIDE SEQUENCE [LARGE SCALE GENOMIC DNA]</scope>
    <source>
        <strain evidence="3">CA97-1460</strain>
    </source>
</reference>
<dbReference type="STRING" id="1542390.KX01_124"/>
<dbReference type="OrthoDB" id="9812890at2"/>
<accession>A0A1J0KT74</accession>
<dbReference type="Gene3D" id="3.30.300.90">
    <property type="entry name" value="BolA-like"/>
    <property type="match status" value="1"/>
</dbReference>
<evidence type="ECO:0000313" key="3">
    <source>
        <dbReference type="Proteomes" id="UP000182521"/>
    </source>
</evidence>
<comment type="similarity">
    <text evidence="1">Belongs to the BolA/IbaG family.</text>
</comment>
<evidence type="ECO:0000256" key="1">
    <source>
        <dbReference type="RuleBase" id="RU003860"/>
    </source>
</evidence>
<gene>
    <name evidence="2" type="ORF">KX01_124</name>
</gene>
<dbReference type="EMBL" id="CP009654">
    <property type="protein sequence ID" value="APC96898.1"/>
    <property type="molecule type" value="Genomic_DNA"/>
</dbReference>
<evidence type="ECO:0000313" key="2">
    <source>
        <dbReference type="EMBL" id="APC96898.1"/>
    </source>
</evidence>
<protein>
    <submittedName>
        <fullName evidence="2">BolA-like family protein</fullName>
    </submittedName>
</protein>